<evidence type="ECO:0000256" key="8">
    <source>
        <dbReference type="ARBA" id="ARBA00022679"/>
    </source>
</evidence>
<keyword evidence="12" id="KW-0711">Selenium</keyword>
<name>A0A183B9D6_9TREM</name>
<evidence type="ECO:0000256" key="15">
    <source>
        <dbReference type="ARBA" id="ARBA00032048"/>
    </source>
</evidence>
<evidence type="ECO:0000256" key="6">
    <source>
        <dbReference type="ARBA" id="ARBA00021963"/>
    </source>
</evidence>
<comment type="cofactor">
    <cofactor evidence="1">
        <name>pyridoxal 5'-phosphate</name>
        <dbReference type="ChEBI" id="CHEBI:597326"/>
    </cofactor>
</comment>
<reference evidence="18" key="1">
    <citation type="submission" date="2016-06" db="UniProtKB">
        <authorList>
            <consortium name="WormBaseParasite"/>
        </authorList>
    </citation>
    <scope>IDENTIFICATION</scope>
</reference>
<evidence type="ECO:0000256" key="10">
    <source>
        <dbReference type="ARBA" id="ARBA00022898"/>
    </source>
</evidence>
<keyword evidence="9" id="KW-0694">RNA-binding</keyword>
<proteinExistence type="inferred from homology"/>
<keyword evidence="11" id="KW-0648">Protein biosynthesis</keyword>
<evidence type="ECO:0000313" key="18">
    <source>
        <dbReference type="WBParaSite" id="ECPE_0001586101-mRNA-1"/>
    </source>
</evidence>
<evidence type="ECO:0000256" key="2">
    <source>
        <dbReference type="ARBA" id="ARBA00002552"/>
    </source>
</evidence>
<dbReference type="InterPro" id="IPR019872">
    <property type="entry name" value="Sec-tRNA_Se_transferase"/>
</dbReference>
<sequence length="186" mass="20458">LLVMHLKGESLQVDEKAGFSEADIEAFFLQLSSMDSNNWDNSVGVGEREGRVLLDLVRHIAAIQPKAAGSSVINRLTNQLLLDCTAHCFLVPMATGMSLTLCMLTLRKRRPTGARFVLWPRIDQKSCFKCILAAGRCYFSATGTIFICDSNSISIRLSTLHLSRFAIPSPGVQVVDIRCSSHSNVE</sequence>
<dbReference type="UniPathway" id="UPA00906">
    <property type="reaction ID" value="UER00898"/>
</dbReference>
<dbReference type="InterPro" id="IPR015421">
    <property type="entry name" value="PyrdxlP-dep_Trfase_major"/>
</dbReference>
<accession>A0A183B9D6</accession>
<comment type="similarity">
    <text evidence="4">Belongs to the SepSecS family.</text>
</comment>
<dbReference type="PANTHER" id="PTHR12944:SF2">
    <property type="entry name" value="O-PHOSPHOSERYL-TRNA(SEC) SELENIUM TRANSFERASE"/>
    <property type="match status" value="1"/>
</dbReference>
<keyword evidence="7" id="KW-0820">tRNA-binding</keyword>
<evidence type="ECO:0000256" key="17">
    <source>
        <dbReference type="ARBA" id="ARBA00048808"/>
    </source>
</evidence>
<evidence type="ECO:0000256" key="11">
    <source>
        <dbReference type="ARBA" id="ARBA00022917"/>
    </source>
</evidence>
<evidence type="ECO:0000256" key="13">
    <source>
        <dbReference type="ARBA" id="ARBA00026053"/>
    </source>
</evidence>
<comment type="function">
    <text evidence="2">Converts O-phosphoseryl-tRNA(Sec) to selenocysteinyl-tRNA(Sec) required for selenoprotein biosynthesis.</text>
</comment>
<dbReference type="EC" id="2.9.1.2" evidence="5"/>
<organism evidence="18">
    <name type="scientific">Echinostoma caproni</name>
    <dbReference type="NCBI Taxonomy" id="27848"/>
    <lineage>
        <taxon>Eukaryota</taxon>
        <taxon>Metazoa</taxon>
        <taxon>Spiralia</taxon>
        <taxon>Lophotrochozoa</taxon>
        <taxon>Platyhelminthes</taxon>
        <taxon>Trematoda</taxon>
        <taxon>Digenea</taxon>
        <taxon>Plagiorchiida</taxon>
        <taxon>Echinostomata</taxon>
        <taxon>Echinostomatoidea</taxon>
        <taxon>Echinostomatidae</taxon>
        <taxon>Echinostoma</taxon>
    </lineage>
</organism>
<evidence type="ECO:0000256" key="16">
    <source>
        <dbReference type="ARBA" id="ARBA00032693"/>
    </source>
</evidence>
<evidence type="ECO:0000256" key="3">
    <source>
        <dbReference type="ARBA" id="ARBA00004822"/>
    </source>
</evidence>
<dbReference type="GO" id="GO:0098621">
    <property type="term" value="F:O-phosphoseryl-tRNA(Sec) selenium transferase activity"/>
    <property type="evidence" value="ECO:0007669"/>
    <property type="project" value="UniProtKB-EC"/>
</dbReference>
<dbReference type="Gene3D" id="3.40.640.10">
    <property type="entry name" value="Type I PLP-dependent aspartate aminotransferase-like (Major domain)"/>
    <property type="match status" value="1"/>
</dbReference>
<evidence type="ECO:0000256" key="7">
    <source>
        <dbReference type="ARBA" id="ARBA00022555"/>
    </source>
</evidence>
<dbReference type="InterPro" id="IPR015424">
    <property type="entry name" value="PyrdxlP-dep_Trfase"/>
</dbReference>
<dbReference type="Pfam" id="PF05889">
    <property type="entry name" value="SepSecS"/>
    <property type="match status" value="1"/>
</dbReference>
<dbReference type="InterPro" id="IPR008829">
    <property type="entry name" value="SepSecS/SepCysS"/>
</dbReference>
<dbReference type="PANTHER" id="PTHR12944">
    <property type="entry name" value="SOLUBLE LIVER ANTIGEN/LIVER PANCREAS ANTIGEN"/>
    <property type="match status" value="1"/>
</dbReference>
<evidence type="ECO:0000256" key="14">
    <source>
        <dbReference type="ARBA" id="ARBA00030669"/>
    </source>
</evidence>
<evidence type="ECO:0000256" key="4">
    <source>
        <dbReference type="ARBA" id="ARBA00007037"/>
    </source>
</evidence>
<evidence type="ECO:0000256" key="12">
    <source>
        <dbReference type="ARBA" id="ARBA00023266"/>
    </source>
</evidence>
<dbReference type="SUPFAM" id="SSF53383">
    <property type="entry name" value="PLP-dependent transferases"/>
    <property type="match status" value="1"/>
</dbReference>
<keyword evidence="8" id="KW-0808">Transferase</keyword>
<dbReference type="GO" id="GO:0001514">
    <property type="term" value="P:selenocysteine incorporation"/>
    <property type="evidence" value="ECO:0007669"/>
    <property type="project" value="TreeGrafter"/>
</dbReference>
<dbReference type="WBParaSite" id="ECPE_0001586101-mRNA-1">
    <property type="protein sequence ID" value="ECPE_0001586101-mRNA-1"/>
    <property type="gene ID" value="ECPE_0001586101"/>
</dbReference>
<evidence type="ECO:0000256" key="9">
    <source>
        <dbReference type="ARBA" id="ARBA00022884"/>
    </source>
</evidence>
<evidence type="ECO:0000256" key="5">
    <source>
        <dbReference type="ARBA" id="ARBA00012464"/>
    </source>
</evidence>
<evidence type="ECO:0000256" key="1">
    <source>
        <dbReference type="ARBA" id="ARBA00001933"/>
    </source>
</evidence>
<comment type="subunit">
    <text evidence="13">Homotetramer formed by a catalytic dimer and a non-catalytic dimer serving as a binding platform that orients tRNASec for catalysis. Each tetramer binds the CCA ends of two tRNAs which point to the active sites of the catalytic dimer.</text>
</comment>
<dbReference type="Gene3D" id="1.10.10.2160">
    <property type="match status" value="1"/>
</dbReference>
<comment type="pathway">
    <text evidence="3">Aminoacyl-tRNA biosynthesis; selenocysteinyl-tRNA(Sec) biosynthesis; selenocysteinyl-tRNA(Sec) from L-seryl-tRNA(Sec) (archaeal/eukaryal route): step 2/2.</text>
</comment>
<keyword evidence="10" id="KW-0663">Pyridoxal phosphate</keyword>
<protein>
    <recommendedName>
        <fullName evidence="6">O-phosphoseryl-tRNA(Sec) selenium transferase</fullName>
        <ecNumber evidence="5">2.9.1.2</ecNumber>
    </recommendedName>
    <alternativeName>
        <fullName evidence="14">Selenocysteine synthase</fullName>
    </alternativeName>
    <alternativeName>
        <fullName evidence="15">Selenocysteinyl-tRNA(Sec) synthase</fullName>
    </alternativeName>
    <alternativeName>
        <fullName evidence="16">Sep-tRNA:Sec-tRNA synthase</fullName>
    </alternativeName>
</protein>
<dbReference type="GO" id="GO:0001717">
    <property type="term" value="P:conversion of seryl-tRNAsec to selenocys-tRNAsec"/>
    <property type="evidence" value="ECO:0007669"/>
    <property type="project" value="InterPro"/>
</dbReference>
<comment type="catalytic activity">
    <reaction evidence="17">
        <text>O-phospho-L-seryl-tRNA(Sec) + selenophosphate + H2O = L-selenocysteinyl-tRNA(Sec) + 2 phosphate</text>
        <dbReference type="Rhea" id="RHEA:25041"/>
        <dbReference type="Rhea" id="RHEA-COMP:9743"/>
        <dbReference type="Rhea" id="RHEA-COMP:9947"/>
        <dbReference type="ChEBI" id="CHEBI:15377"/>
        <dbReference type="ChEBI" id="CHEBI:16144"/>
        <dbReference type="ChEBI" id="CHEBI:43474"/>
        <dbReference type="ChEBI" id="CHEBI:78551"/>
        <dbReference type="ChEBI" id="CHEBI:78573"/>
        <dbReference type="EC" id="2.9.1.2"/>
    </reaction>
</comment>
<dbReference type="AlphaFoldDB" id="A0A183B9D6"/>
<dbReference type="GO" id="GO:0000049">
    <property type="term" value="F:tRNA binding"/>
    <property type="evidence" value="ECO:0007669"/>
    <property type="project" value="UniProtKB-KW"/>
</dbReference>